<proteinExistence type="predicted"/>
<accession>A0ABX6JZ84</accession>
<dbReference type="SUPFAM" id="SSF88946">
    <property type="entry name" value="Sigma2 domain of RNA polymerase sigma factors"/>
    <property type="match status" value="1"/>
</dbReference>
<dbReference type="SUPFAM" id="SSF88659">
    <property type="entry name" value="Sigma3 and sigma4 domains of RNA polymerase sigma factors"/>
    <property type="match status" value="1"/>
</dbReference>
<protein>
    <submittedName>
        <fullName evidence="2">Sigma-70 family RNA polymerase sigma factor</fullName>
    </submittedName>
</protein>
<evidence type="ECO:0000313" key="2">
    <source>
        <dbReference type="EMBL" id="QIM19633.1"/>
    </source>
</evidence>
<feature type="domain" description="RNA polymerase sigma-70 region 2" evidence="1">
    <location>
        <begin position="1"/>
        <end position="68"/>
    </location>
</feature>
<dbReference type="InterPro" id="IPR013325">
    <property type="entry name" value="RNA_pol_sigma_r2"/>
</dbReference>
<dbReference type="Proteomes" id="UP000503441">
    <property type="component" value="Chromosome"/>
</dbReference>
<dbReference type="EMBL" id="CP049933">
    <property type="protein sequence ID" value="QIM19633.1"/>
    <property type="molecule type" value="Genomic_DNA"/>
</dbReference>
<keyword evidence="3" id="KW-1185">Reference proteome</keyword>
<dbReference type="InterPro" id="IPR007627">
    <property type="entry name" value="RNA_pol_sigma70_r2"/>
</dbReference>
<gene>
    <name evidence="2" type="ORF">G7066_02815</name>
</gene>
<evidence type="ECO:0000313" key="3">
    <source>
        <dbReference type="Proteomes" id="UP000503441"/>
    </source>
</evidence>
<name>A0ABX6JZ84_9MICO</name>
<reference evidence="2 3" key="1">
    <citation type="submission" date="2020-03" db="EMBL/GenBank/DDBJ databases">
        <title>Leucobacter sp. nov., isolated from beetles.</title>
        <authorList>
            <person name="Hyun D.-W."/>
            <person name="Bae J.-W."/>
        </authorList>
    </citation>
    <scope>NUCLEOTIDE SEQUENCE [LARGE SCALE GENOMIC DNA]</scope>
    <source>
        <strain evidence="2 3">HDW9A</strain>
    </source>
</reference>
<dbReference type="Gene3D" id="1.10.1740.10">
    <property type="match status" value="1"/>
</dbReference>
<organism evidence="2 3">
    <name type="scientific">Leucobacter coleopterorum</name>
    <dbReference type="NCBI Taxonomy" id="2714933"/>
    <lineage>
        <taxon>Bacteria</taxon>
        <taxon>Bacillati</taxon>
        <taxon>Actinomycetota</taxon>
        <taxon>Actinomycetes</taxon>
        <taxon>Micrococcales</taxon>
        <taxon>Microbacteriaceae</taxon>
        <taxon>Leucobacter</taxon>
    </lineage>
</organism>
<dbReference type="InterPro" id="IPR013324">
    <property type="entry name" value="RNA_pol_sigma_r3/r4-like"/>
</dbReference>
<evidence type="ECO:0000259" key="1">
    <source>
        <dbReference type="Pfam" id="PF04542"/>
    </source>
</evidence>
<dbReference type="Pfam" id="PF04542">
    <property type="entry name" value="Sigma70_r2"/>
    <property type="match status" value="1"/>
</dbReference>
<sequence length="131" mass="14555">MYQLHAPHARGWAARFAHRNDSSNDIVSESFTRVLEAMRKGGGPRVAVGPYLISTIRNVAISRARELDKEVSVDDVEPYMSEASEVLTGADKLLVEAFNGLNEQQQLVLWLKTVEAMRGRDIARVMDIGEG</sequence>